<proteinExistence type="predicted"/>
<dbReference type="AlphaFoldDB" id="A0A8T0JYZ7"/>
<name>A0A8T0JYZ7_PHAAN</name>
<dbReference type="Proteomes" id="UP000743370">
    <property type="component" value="Unassembled WGS sequence"/>
</dbReference>
<evidence type="ECO:0000256" key="1">
    <source>
        <dbReference type="SAM" id="MobiDB-lite"/>
    </source>
</evidence>
<accession>A0A8T0JYZ7</accession>
<protein>
    <submittedName>
        <fullName evidence="2">Uncharacterized protein</fullName>
    </submittedName>
</protein>
<sequence length="100" mass="11389">MVILGQRLMEEEDRMHVEEEKDGRAKMSFHLAYGGVGRKYRDKERVGFDYVHVAAKGVVRVTLITPNLLVLVVKEEKEKGEGAANASSALSHKQHRQDWK</sequence>
<feature type="region of interest" description="Disordered" evidence="1">
    <location>
        <begin position="78"/>
        <end position="100"/>
    </location>
</feature>
<evidence type="ECO:0000313" key="2">
    <source>
        <dbReference type="EMBL" id="KAG2389957.1"/>
    </source>
</evidence>
<organism evidence="2 3">
    <name type="scientific">Phaseolus angularis</name>
    <name type="common">Azuki bean</name>
    <name type="synonym">Vigna angularis</name>
    <dbReference type="NCBI Taxonomy" id="3914"/>
    <lineage>
        <taxon>Eukaryota</taxon>
        <taxon>Viridiplantae</taxon>
        <taxon>Streptophyta</taxon>
        <taxon>Embryophyta</taxon>
        <taxon>Tracheophyta</taxon>
        <taxon>Spermatophyta</taxon>
        <taxon>Magnoliopsida</taxon>
        <taxon>eudicotyledons</taxon>
        <taxon>Gunneridae</taxon>
        <taxon>Pentapetalae</taxon>
        <taxon>rosids</taxon>
        <taxon>fabids</taxon>
        <taxon>Fabales</taxon>
        <taxon>Fabaceae</taxon>
        <taxon>Papilionoideae</taxon>
        <taxon>50 kb inversion clade</taxon>
        <taxon>NPAAA clade</taxon>
        <taxon>indigoferoid/millettioid clade</taxon>
        <taxon>Phaseoleae</taxon>
        <taxon>Vigna</taxon>
    </lineage>
</organism>
<gene>
    <name evidence="2" type="ORF">HKW66_Vig0226380</name>
</gene>
<comment type="caution">
    <text evidence="2">The sequence shown here is derived from an EMBL/GenBank/DDBJ whole genome shotgun (WGS) entry which is preliminary data.</text>
</comment>
<evidence type="ECO:0000313" key="3">
    <source>
        <dbReference type="Proteomes" id="UP000743370"/>
    </source>
</evidence>
<reference evidence="2 3" key="1">
    <citation type="submission" date="2020-05" db="EMBL/GenBank/DDBJ databases">
        <title>Vigna angularis (adzuki bean) Var. LongXiaoDou No. 4 denovo assembly.</title>
        <authorList>
            <person name="Xiang H."/>
        </authorList>
    </citation>
    <scope>NUCLEOTIDE SEQUENCE [LARGE SCALE GENOMIC DNA]</scope>
    <source>
        <tissue evidence="2">Leaf</tissue>
    </source>
</reference>
<dbReference type="EMBL" id="JABFOF010000007">
    <property type="protein sequence ID" value="KAG2389957.1"/>
    <property type="molecule type" value="Genomic_DNA"/>
</dbReference>